<reference evidence="2 3" key="1">
    <citation type="submission" date="2020-08" db="EMBL/GenBank/DDBJ databases">
        <title>Functional genomics of gut bacteria from endangered species of beetles.</title>
        <authorList>
            <person name="Carlos-Shanley C."/>
        </authorList>
    </citation>
    <scope>NUCLEOTIDE SEQUENCE [LARGE SCALE GENOMIC DNA]</scope>
    <source>
        <strain evidence="2 3">S00151</strain>
    </source>
</reference>
<dbReference type="Proteomes" id="UP000592180">
    <property type="component" value="Unassembled WGS sequence"/>
</dbReference>
<dbReference type="EMBL" id="JACHLE010000001">
    <property type="protein sequence ID" value="MBB4805463.1"/>
    <property type="molecule type" value="Genomic_DNA"/>
</dbReference>
<protein>
    <submittedName>
        <fullName evidence="2">Uncharacterized protein</fullName>
    </submittedName>
</protein>
<keyword evidence="1" id="KW-0732">Signal</keyword>
<dbReference type="AlphaFoldDB" id="A0A840KD43"/>
<gene>
    <name evidence="2" type="ORF">HNP38_000735</name>
</gene>
<accession>A0A840KD43</accession>
<evidence type="ECO:0000313" key="3">
    <source>
        <dbReference type="Proteomes" id="UP000592180"/>
    </source>
</evidence>
<name>A0A840KD43_9FLAO</name>
<keyword evidence="3" id="KW-1185">Reference proteome</keyword>
<dbReference type="RefSeq" id="WP_184184628.1">
    <property type="nucleotide sequence ID" value="NZ_JACHLE010000001.1"/>
</dbReference>
<comment type="caution">
    <text evidence="2">The sequence shown here is derived from an EMBL/GenBank/DDBJ whole genome shotgun (WGS) entry which is preliminary data.</text>
</comment>
<organism evidence="2 3">
    <name type="scientific">Chryseobacterium defluvii</name>
    <dbReference type="NCBI Taxonomy" id="160396"/>
    <lineage>
        <taxon>Bacteria</taxon>
        <taxon>Pseudomonadati</taxon>
        <taxon>Bacteroidota</taxon>
        <taxon>Flavobacteriia</taxon>
        <taxon>Flavobacteriales</taxon>
        <taxon>Weeksellaceae</taxon>
        <taxon>Chryseobacterium group</taxon>
        <taxon>Chryseobacterium</taxon>
    </lineage>
</organism>
<proteinExistence type="predicted"/>
<evidence type="ECO:0000313" key="2">
    <source>
        <dbReference type="EMBL" id="MBB4805463.1"/>
    </source>
</evidence>
<sequence length="268" mass="30457">MIKKSISIISVLSASLFFAQDIKTKKDKITLNDKEIAKFTETKKVYTIYDLDGKELVKIKPNLHVFNENRRTIYYEVTSPDNSQSVSLYNKGEKGSISLEKKFLYDFTLGEYKLFTESGVDQSVIDTMLASNLNVKAELEGKAEELRGEEDKMFDLLKASKIDFNDKGEILVNRSKKIGSIVRKKNQNGISLIYEIYNKNGDLIGKWYELESNVLFNGQKYPSVNNELLLTNGKNYSISKSRSNAGMSLSMDKLAQLITAYAFNEQLL</sequence>
<evidence type="ECO:0000256" key="1">
    <source>
        <dbReference type="SAM" id="SignalP"/>
    </source>
</evidence>
<feature type="chain" id="PRO_5032596588" evidence="1">
    <location>
        <begin position="20"/>
        <end position="268"/>
    </location>
</feature>
<feature type="signal peptide" evidence="1">
    <location>
        <begin position="1"/>
        <end position="19"/>
    </location>
</feature>